<sequence>MESRDDFVRLDDAVKRAVAYGDRLQAAIFTVVPRECRLRPEPCMSKSMINLLTPEMFEWHIFGLRLVTREDVCRLCYMTSCPWNSGVSWRGIRKFKIQLLAALFVFLREGRSKRLLRVASVKDDSAKHVL</sequence>
<accession>A0A1G2C7N7</accession>
<protein>
    <submittedName>
        <fullName evidence="1">Uncharacterized protein</fullName>
    </submittedName>
</protein>
<comment type="caution">
    <text evidence="1">The sequence shown here is derived from an EMBL/GenBank/DDBJ whole genome shotgun (WGS) entry which is preliminary data.</text>
</comment>
<dbReference type="STRING" id="1798644.A2122_00850"/>
<reference evidence="1 2" key="1">
    <citation type="journal article" date="2016" name="Nat. Commun.">
        <title>Thousands of microbial genomes shed light on interconnected biogeochemical processes in an aquifer system.</title>
        <authorList>
            <person name="Anantharaman K."/>
            <person name="Brown C.T."/>
            <person name="Hug L.A."/>
            <person name="Sharon I."/>
            <person name="Castelle C.J."/>
            <person name="Probst A.J."/>
            <person name="Thomas B.C."/>
            <person name="Singh A."/>
            <person name="Wilkins M.J."/>
            <person name="Karaoz U."/>
            <person name="Brodie E.L."/>
            <person name="Williams K.H."/>
            <person name="Hubbard S.S."/>
            <person name="Banfield J.F."/>
        </authorList>
    </citation>
    <scope>NUCLEOTIDE SEQUENCE [LARGE SCALE GENOMIC DNA]</scope>
</reference>
<dbReference type="Proteomes" id="UP000176648">
    <property type="component" value="Unassembled WGS sequence"/>
</dbReference>
<gene>
    <name evidence="1" type="ORF">A2122_00850</name>
</gene>
<dbReference type="AlphaFoldDB" id="A0A1G2C7N7"/>
<organism evidence="1 2">
    <name type="scientific">Candidatus Liptonbacteria bacterium GWB1_49_6</name>
    <dbReference type="NCBI Taxonomy" id="1798644"/>
    <lineage>
        <taxon>Bacteria</taxon>
        <taxon>Candidatus Liptoniibacteriota</taxon>
    </lineage>
</organism>
<evidence type="ECO:0000313" key="1">
    <source>
        <dbReference type="EMBL" id="OGY96779.1"/>
    </source>
</evidence>
<name>A0A1G2C7N7_9BACT</name>
<dbReference type="EMBL" id="MHKU01000022">
    <property type="protein sequence ID" value="OGY96779.1"/>
    <property type="molecule type" value="Genomic_DNA"/>
</dbReference>
<proteinExistence type="predicted"/>
<evidence type="ECO:0000313" key="2">
    <source>
        <dbReference type="Proteomes" id="UP000176648"/>
    </source>
</evidence>